<evidence type="ECO:0000256" key="1">
    <source>
        <dbReference type="SAM" id="MobiDB-lite"/>
    </source>
</evidence>
<organism evidence="2 3">
    <name type="scientific">Burkholderia cepacia</name>
    <name type="common">Pseudomonas cepacia</name>
    <dbReference type="NCBI Taxonomy" id="292"/>
    <lineage>
        <taxon>Bacteria</taxon>
        <taxon>Pseudomonadati</taxon>
        <taxon>Pseudomonadota</taxon>
        <taxon>Betaproteobacteria</taxon>
        <taxon>Burkholderiales</taxon>
        <taxon>Burkholderiaceae</taxon>
        <taxon>Burkholderia</taxon>
        <taxon>Burkholderia cepacia complex</taxon>
    </lineage>
</organism>
<proteinExistence type="predicted"/>
<feature type="region of interest" description="Disordered" evidence="1">
    <location>
        <begin position="54"/>
        <end position="73"/>
    </location>
</feature>
<sequence length="104" mass="11479">MYFRPDVSETRRIISLRRHATTACPGKPCPVSRAGRMARSSPDGDVFCRIVRHGPARARRSPPDPCPAAQSGRWHETCTNLSRSAARRAIEQQPKPLGDSPCLS</sequence>
<evidence type="ECO:0000313" key="3">
    <source>
        <dbReference type="Proteomes" id="UP000238206"/>
    </source>
</evidence>
<accession>A0A2S8IYD6</accession>
<gene>
    <name evidence="2" type="ORF">C5615_10085</name>
</gene>
<protein>
    <submittedName>
        <fullName evidence="2">Uncharacterized protein</fullName>
    </submittedName>
</protein>
<dbReference type="EMBL" id="PUIQ01000010">
    <property type="protein sequence ID" value="PQP19372.1"/>
    <property type="molecule type" value="Genomic_DNA"/>
</dbReference>
<dbReference type="Proteomes" id="UP000238206">
    <property type="component" value="Unassembled WGS sequence"/>
</dbReference>
<dbReference type="AlphaFoldDB" id="A0A2S8IYD6"/>
<name>A0A2S8IYD6_BURCE</name>
<reference evidence="2 3" key="1">
    <citation type="submission" date="2018-02" db="EMBL/GenBank/DDBJ databases">
        <title>Draft genome sequencing of Burkholderia cepacia Y14-15.</title>
        <authorList>
            <person name="Zheng B.-X."/>
        </authorList>
    </citation>
    <scope>NUCLEOTIDE SEQUENCE [LARGE SCALE GENOMIC DNA]</scope>
    <source>
        <strain evidence="2 3">Y14-15</strain>
    </source>
</reference>
<evidence type="ECO:0000313" key="2">
    <source>
        <dbReference type="EMBL" id="PQP19372.1"/>
    </source>
</evidence>
<comment type="caution">
    <text evidence="2">The sequence shown here is derived from an EMBL/GenBank/DDBJ whole genome shotgun (WGS) entry which is preliminary data.</text>
</comment>